<feature type="compositionally biased region" description="Low complexity" evidence="1">
    <location>
        <begin position="249"/>
        <end position="264"/>
    </location>
</feature>
<dbReference type="EMBL" id="CAUYUJ010019538">
    <property type="protein sequence ID" value="CAK0891939.1"/>
    <property type="molecule type" value="Genomic_DNA"/>
</dbReference>
<evidence type="ECO:0000313" key="2">
    <source>
        <dbReference type="EMBL" id="CAK0891939.1"/>
    </source>
</evidence>
<proteinExistence type="predicted"/>
<evidence type="ECO:0000256" key="1">
    <source>
        <dbReference type="SAM" id="MobiDB-lite"/>
    </source>
</evidence>
<protein>
    <submittedName>
        <fullName evidence="2">Uncharacterized protein</fullName>
    </submittedName>
</protein>
<reference evidence="2" key="1">
    <citation type="submission" date="2023-10" db="EMBL/GenBank/DDBJ databases">
        <authorList>
            <person name="Chen Y."/>
            <person name="Shah S."/>
            <person name="Dougan E. K."/>
            <person name="Thang M."/>
            <person name="Chan C."/>
        </authorList>
    </citation>
    <scope>NUCLEOTIDE SEQUENCE [LARGE SCALE GENOMIC DNA]</scope>
</reference>
<sequence length="264" mass="27932">MAPAVATTTITSMRTTVRNTFLELLADGDAEDGAVSVPLRRTSSSPCLLTYGAGARQISDDVSCPDLGPDVESYDSEDDDVCCLWGPAGRAPPALPGPSDLLHVQPWPCAPAKEGPDCCSKRLPGLSDLLQLQTNSKPTTAAGHSAECHSHSGDARAEKSCSLSSVWRAFSGHTARETLDCKTSVLDVQVGRAPPRRTHTHYSLLSSRAPLRTTSPRQPRSPPTRRSAGCWRCGASAPPPPPRRPPPARASAPARRPSCPARGC</sequence>
<keyword evidence="3" id="KW-1185">Reference proteome</keyword>
<name>A0ABN9X1Y2_9DINO</name>
<dbReference type="Proteomes" id="UP001189429">
    <property type="component" value="Unassembled WGS sequence"/>
</dbReference>
<organism evidence="2 3">
    <name type="scientific">Prorocentrum cordatum</name>
    <dbReference type="NCBI Taxonomy" id="2364126"/>
    <lineage>
        <taxon>Eukaryota</taxon>
        <taxon>Sar</taxon>
        <taxon>Alveolata</taxon>
        <taxon>Dinophyceae</taxon>
        <taxon>Prorocentrales</taxon>
        <taxon>Prorocentraceae</taxon>
        <taxon>Prorocentrum</taxon>
    </lineage>
</organism>
<gene>
    <name evidence="2" type="ORF">PCOR1329_LOCUS71725</name>
</gene>
<feature type="region of interest" description="Disordered" evidence="1">
    <location>
        <begin position="192"/>
        <end position="264"/>
    </location>
</feature>
<accession>A0ABN9X1Y2</accession>
<comment type="caution">
    <text evidence="2">The sequence shown here is derived from an EMBL/GenBank/DDBJ whole genome shotgun (WGS) entry which is preliminary data.</text>
</comment>
<evidence type="ECO:0000313" key="3">
    <source>
        <dbReference type="Proteomes" id="UP001189429"/>
    </source>
</evidence>
<feature type="compositionally biased region" description="Pro residues" evidence="1">
    <location>
        <begin position="237"/>
        <end position="248"/>
    </location>
</feature>
<feature type="compositionally biased region" description="Low complexity" evidence="1">
    <location>
        <begin position="210"/>
        <end position="236"/>
    </location>
</feature>